<evidence type="ECO:0000256" key="1">
    <source>
        <dbReference type="ARBA" id="ARBA00005964"/>
    </source>
</evidence>
<dbReference type="PROSITE" id="PS00122">
    <property type="entry name" value="CARBOXYLESTERASE_B_1"/>
    <property type="match status" value="1"/>
</dbReference>
<dbReference type="EC" id="3.1.1.-" evidence="6"/>
<evidence type="ECO:0000256" key="2">
    <source>
        <dbReference type="ARBA" id="ARBA00022487"/>
    </source>
</evidence>
<dbReference type="AlphaFoldDB" id="A0AAV1K1Z8"/>
<organism evidence="8 9">
    <name type="scientific">Leptosia nina</name>
    <dbReference type="NCBI Taxonomy" id="320188"/>
    <lineage>
        <taxon>Eukaryota</taxon>
        <taxon>Metazoa</taxon>
        <taxon>Ecdysozoa</taxon>
        <taxon>Arthropoda</taxon>
        <taxon>Hexapoda</taxon>
        <taxon>Insecta</taxon>
        <taxon>Pterygota</taxon>
        <taxon>Neoptera</taxon>
        <taxon>Endopterygota</taxon>
        <taxon>Lepidoptera</taxon>
        <taxon>Glossata</taxon>
        <taxon>Ditrysia</taxon>
        <taxon>Papilionoidea</taxon>
        <taxon>Pieridae</taxon>
        <taxon>Pierinae</taxon>
        <taxon>Leptosia</taxon>
    </lineage>
</organism>
<dbReference type="InterPro" id="IPR019826">
    <property type="entry name" value="Carboxylesterase_B_AS"/>
</dbReference>
<comment type="caution">
    <text evidence="8">The sequence shown here is derived from an EMBL/GenBank/DDBJ whole genome shotgun (WGS) entry which is preliminary data.</text>
</comment>
<evidence type="ECO:0000256" key="6">
    <source>
        <dbReference type="RuleBase" id="RU361235"/>
    </source>
</evidence>
<dbReference type="Gene3D" id="3.40.50.1820">
    <property type="entry name" value="alpha/beta hydrolase"/>
    <property type="match status" value="1"/>
</dbReference>
<dbReference type="Pfam" id="PF00135">
    <property type="entry name" value="COesterase"/>
    <property type="match status" value="1"/>
</dbReference>
<dbReference type="GO" id="GO:0052689">
    <property type="term" value="F:carboxylic ester hydrolase activity"/>
    <property type="evidence" value="ECO:0007669"/>
    <property type="project" value="UniProtKB-KW"/>
</dbReference>
<dbReference type="InterPro" id="IPR019819">
    <property type="entry name" value="Carboxylesterase_B_CS"/>
</dbReference>
<protein>
    <recommendedName>
        <fullName evidence="6">Carboxylic ester hydrolase</fullName>
        <ecNumber evidence="6">3.1.1.-</ecNumber>
    </recommendedName>
</protein>
<keyword evidence="3 6" id="KW-0378">Hydrolase</keyword>
<keyword evidence="9" id="KW-1185">Reference proteome</keyword>
<evidence type="ECO:0000313" key="8">
    <source>
        <dbReference type="EMBL" id="CAK1555095.1"/>
    </source>
</evidence>
<evidence type="ECO:0000256" key="4">
    <source>
        <dbReference type="ARBA" id="ARBA00023157"/>
    </source>
</evidence>
<accession>A0AAV1K1Z8</accession>
<keyword evidence="2" id="KW-0719">Serine esterase</keyword>
<sequence>MVQVKVTEGILEGEQLENDYGNSFYSFKGIPYAEPPLSDLRFKAPRPKQPWPGVYQAKTHGPMCYQIDFFTRQTPDYIPSGSEDCLYLNVYTPDIKPEKPLAVMVYIHGGGFMSGCGNHEVFGPEFLVKNDVILVTLNYRLEVVGFLSLDTKELPGNAGMKDQVLALKWIKKNIGFFGGDSDNMTIFGESAGAASVSYHLVSPMSKGLFNRAIMQSGTITCPWAISRLSAREKAFLLARQMGCESNNEKEVYEFFKRKPIEDLIVKQVPLTYTQYTRIWFSVYFTVVSEKHFDGEERFFAGDVYDVLRDGIHEGVQVINGYVEDEGTVLFAKGLNIKQLLEQANGFYELYVPQPLELYCTPLQQLEIGKRVRNFYLRDTKTVEEVVNAMIRFIGMDYFKYGASMWQKICAQRNKNQIYSYRFSCNSERNVFTSVFGTEEALGYKRPVSHSDDLAYLFPLRSFSSKVHPNSTSYKMIETVSTLWTNFAKYGDPTRDNSFQAKWEPYTIEKQQYLDIGETLRLKTKADKEEIDFWENIFQEYYPHMSP</sequence>
<comment type="similarity">
    <text evidence="1 6">Belongs to the type-B carboxylesterase/lipase family.</text>
</comment>
<dbReference type="PROSITE" id="PS00941">
    <property type="entry name" value="CARBOXYLESTERASE_B_2"/>
    <property type="match status" value="1"/>
</dbReference>
<dbReference type="PANTHER" id="PTHR11559">
    <property type="entry name" value="CARBOXYLESTERASE"/>
    <property type="match status" value="1"/>
</dbReference>
<name>A0AAV1K1Z8_9NEOP</name>
<dbReference type="InterPro" id="IPR002018">
    <property type="entry name" value="CarbesteraseB"/>
</dbReference>
<reference evidence="8 9" key="1">
    <citation type="submission" date="2023-11" db="EMBL/GenBank/DDBJ databases">
        <authorList>
            <person name="Okamura Y."/>
        </authorList>
    </citation>
    <scope>NUCLEOTIDE SEQUENCE [LARGE SCALE GENOMIC DNA]</scope>
</reference>
<proteinExistence type="inferred from homology"/>
<dbReference type="InterPro" id="IPR050309">
    <property type="entry name" value="Type-B_Carboxylest/Lipase"/>
</dbReference>
<evidence type="ECO:0000313" key="9">
    <source>
        <dbReference type="Proteomes" id="UP001497472"/>
    </source>
</evidence>
<dbReference type="InterPro" id="IPR029058">
    <property type="entry name" value="AB_hydrolase_fold"/>
</dbReference>
<gene>
    <name evidence="8" type="ORF">LNINA_LOCUS13933</name>
</gene>
<evidence type="ECO:0000256" key="3">
    <source>
        <dbReference type="ARBA" id="ARBA00022801"/>
    </source>
</evidence>
<dbReference type="Proteomes" id="UP001497472">
    <property type="component" value="Unassembled WGS sequence"/>
</dbReference>
<dbReference type="SUPFAM" id="SSF53474">
    <property type="entry name" value="alpha/beta-Hydrolases"/>
    <property type="match status" value="1"/>
</dbReference>
<dbReference type="EMBL" id="CAVLEF010000280">
    <property type="protein sequence ID" value="CAK1555095.1"/>
    <property type="molecule type" value="Genomic_DNA"/>
</dbReference>
<evidence type="ECO:0000259" key="7">
    <source>
        <dbReference type="Pfam" id="PF00135"/>
    </source>
</evidence>
<keyword evidence="5" id="KW-0325">Glycoprotein</keyword>
<feature type="domain" description="Carboxylesterase type B" evidence="7">
    <location>
        <begin position="3"/>
        <end position="533"/>
    </location>
</feature>
<evidence type="ECO:0000256" key="5">
    <source>
        <dbReference type="ARBA" id="ARBA00023180"/>
    </source>
</evidence>
<keyword evidence="4" id="KW-1015">Disulfide bond</keyword>